<accession>A0A4Y2K5Y3</accession>
<dbReference type="AlphaFoldDB" id="A0A4Y2K5Y3"/>
<protein>
    <recommendedName>
        <fullName evidence="3">Histone-lysine N-methyltransferase SETMAR</fullName>
    </recommendedName>
</protein>
<gene>
    <name evidence="1" type="ORF">AVEN_128810_1</name>
</gene>
<dbReference type="PANTHER" id="PTHR46060:SF1">
    <property type="entry name" value="MARINER MOS1 TRANSPOSASE-LIKE PROTEIN"/>
    <property type="match status" value="1"/>
</dbReference>
<sequence length="111" mass="12836">MLGVILDTLCAAIKEGHRSGMLFSEVVLLHDNTQPHTPTRTLNKLTKFGWTVFEHQPQSPDLSPCDFHIFRKLKKVLEGRRFCSVSEVVGTIRNWFQTQRNSFCEKVFTTR</sequence>
<dbReference type="Gene3D" id="3.30.420.10">
    <property type="entry name" value="Ribonuclease H-like superfamily/Ribonuclease H"/>
    <property type="match status" value="1"/>
</dbReference>
<dbReference type="InterPro" id="IPR036397">
    <property type="entry name" value="RNaseH_sf"/>
</dbReference>
<dbReference type="EMBL" id="BGPR01004220">
    <property type="protein sequence ID" value="GBM97278.1"/>
    <property type="molecule type" value="Genomic_DNA"/>
</dbReference>
<dbReference type="InterPro" id="IPR052709">
    <property type="entry name" value="Transposase-MT_Hybrid"/>
</dbReference>
<dbReference type="PANTHER" id="PTHR46060">
    <property type="entry name" value="MARINER MOS1 TRANSPOSASE-LIKE PROTEIN"/>
    <property type="match status" value="1"/>
</dbReference>
<organism evidence="1 2">
    <name type="scientific">Araneus ventricosus</name>
    <name type="common">Orbweaver spider</name>
    <name type="synonym">Epeira ventricosa</name>
    <dbReference type="NCBI Taxonomy" id="182803"/>
    <lineage>
        <taxon>Eukaryota</taxon>
        <taxon>Metazoa</taxon>
        <taxon>Ecdysozoa</taxon>
        <taxon>Arthropoda</taxon>
        <taxon>Chelicerata</taxon>
        <taxon>Arachnida</taxon>
        <taxon>Araneae</taxon>
        <taxon>Araneomorphae</taxon>
        <taxon>Entelegynae</taxon>
        <taxon>Araneoidea</taxon>
        <taxon>Araneidae</taxon>
        <taxon>Araneus</taxon>
    </lineage>
</organism>
<evidence type="ECO:0000313" key="1">
    <source>
        <dbReference type="EMBL" id="GBM97278.1"/>
    </source>
</evidence>
<dbReference type="GO" id="GO:0003676">
    <property type="term" value="F:nucleic acid binding"/>
    <property type="evidence" value="ECO:0007669"/>
    <property type="project" value="InterPro"/>
</dbReference>
<evidence type="ECO:0008006" key="3">
    <source>
        <dbReference type="Google" id="ProtNLM"/>
    </source>
</evidence>
<evidence type="ECO:0000313" key="2">
    <source>
        <dbReference type="Proteomes" id="UP000499080"/>
    </source>
</evidence>
<proteinExistence type="predicted"/>
<name>A0A4Y2K5Y3_ARAVE</name>
<dbReference type="Proteomes" id="UP000499080">
    <property type="component" value="Unassembled WGS sequence"/>
</dbReference>
<reference evidence="1 2" key="1">
    <citation type="journal article" date="2019" name="Sci. Rep.">
        <title>Orb-weaving spider Araneus ventricosus genome elucidates the spidroin gene catalogue.</title>
        <authorList>
            <person name="Kono N."/>
            <person name="Nakamura H."/>
            <person name="Ohtoshi R."/>
            <person name="Moran D.A.P."/>
            <person name="Shinohara A."/>
            <person name="Yoshida Y."/>
            <person name="Fujiwara M."/>
            <person name="Mori M."/>
            <person name="Tomita M."/>
            <person name="Arakawa K."/>
        </authorList>
    </citation>
    <scope>NUCLEOTIDE SEQUENCE [LARGE SCALE GENOMIC DNA]</scope>
</reference>
<keyword evidence="2" id="KW-1185">Reference proteome</keyword>
<dbReference type="OrthoDB" id="6431382at2759"/>
<comment type="caution">
    <text evidence="1">The sequence shown here is derived from an EMBL/GenBank/DDBJ whole genome shotgun (WGS) entry which is preliminary data.</text>
</comment>